<name>A0A225WCS6_9STRA</name>
<sequence>MLGKTPTAFDQKTAYGWRRNTQRQYEYAQAWAKDLQAEAKSKRSKAQTRIPSRSLGVVQPGSSTTWIEQIKSLIFDTALSESFKFQMAFALKIEGTVYKEYPWMHVSRLKPRDLLPDRPSEEKYEFDAALLPEDASEPDEAQNVYEVEASRGVRWVKRTCTSQRVREYLMKWIGYTELQWLPVSQLNCGALLCDFNKSVKAQARLRAMQSGDTPVER</sequence>
<evidence type="ECO:0000313" key="2">
    <source>
        <dbReference type="EMBL" id="OWZ15521.1"/>
    </source>
</evidence>
<comment type="caution">
    <text evidence="2">The sequence shown here is derived from an EMBL/GenBank/DDBJ whole genome shotgun (WGS) entry which is preliminary data.</text>
</comment>
<organism evidence="2 3">
    <name type="scientific">Phytophthora megakarya</name>
    <dbReference type="NCBI Taxonomy" id="4795"/>
    <lineage>
        <taxon>Eukaryota</taxon>
        <taxon>Sar</taxon>
        <taxon>Stramenopiles</taxon>
        <taxon>Oomycota</taxon>
        <taxon>Peronosporomycetes</taxon>
        <taxon>Peronosporales</taxon>
        <taxon>Peronosporaceae</taxon>
        <taxon>Phytophthora</taxon>
    </lineage>
</organism>
<reference evidence="3" key="1">
    <citation type="submission" date="2017-03" db="EMBL/GenBank/DDBJ databases">
        <title>Phytopthora megakarya and P. palmivora, two closely related causual agents of cacao black pod achieved similar genome size and gene model numbers by different mechanisms.</title>
        <authorList>
            <person name="Ali S."/>
            <person name="Shao J."/>
            <person name="Larry D.J."/>
            <person name="Kronmiller B."/>
            <person name="Shen D."/>
            <person name="Strem M.D."/>
            <person name="Melnick R.L."/>
            <person name="Guiltinan M.J."/>
            <person name="Tyler B.M."/>
            <person name="Meinhardt L.W."/>
            <person name="Bailey B.A."/>
        </authorList>
    </citation>
    <scope>NUCLEOTIDE SEQUENCE [LARGE SCALE GENOMIC DNA]</scope>
    <source>
        <strain evidence="3">zdho120</strain>
    </source>
</reference>
<gene>
    <name evidence="2" type="ORF">PHMEG_00010827</name>
</gene>
<protein>
    <recommendedName>
        <fullName evidence="1">Chromo domain-containing protein</fullName>
    </recommendedName>
</protein>
<dbReference type="OrthoDB" id="6621683at2759"/>
<dbReference type="EMBL" id="NBNE01001108">
    <property type="protein sequence ID" value="OWZ15521.1"/>
    <property type="molecule type" value="Genomic_DNA"/>
</dbReference>
<dbReference type="Gene3D" id="2.40.50.40">
    <property type="match status" value="1"/>
</dbReference>
<dbReference type="AlphaFoldDB" id="A0A225WCS6"/>
<keyword evidence="3" id="KW-1185">Reference proteome</keyword>
<dbReference type="InterPro" id="IPR016197">
    <property type="entry name" value="Chromo-like_dom_sf"/>
</dbReference>
<dbReference type="CDD" id="cd00024">
    <property type="entry name" value="CD_CSD"/>
    <property type="match status" value="1"/>
</dbReference>
<dbReference type="InterPro" id="IPR000953">
    <property type="entry name" value="Chromo/chromo_shadow_dom"/>
</dbReference>
<evidence type="ECO:0000259" key="1">
    <source>
        <dbReference type="PROSITE" id="PS50013"/>
    </source>
</evidence>
<accession>A0A225WCS6</accession>
<proteinExistence type="predicted"/>
<evidence type="ECO:0000313" key="3">
    <source>
        <dbReference type="Proteomes" id="UP000198211"/>
    </source>
</evidence>
<dbReference type="PROSITE" id="PS50013">
    <property type="entry name" value="CHROMO_2"/>
    <property type="match status" value="1"/>
</dbReference>
<feature type="domain" description="Chromo" evidence="1">
    <location>
        <begin position="145"/>
        <end position="197"/>
    </location>
</feature>
<dbReference type="Proteomes" id="UP000198211">
    <property type="component" value="Unassembled WGS sequence"/>
</dbReference>
<dbReference type="SUPFAM" id="SSF54160">
    <property type="entry name" value="Chromo domain-like"/>
    <property type="match status" value="1"/>
</dbReference>